<dbReference type="SMART" id="SM00895">
    <property type="entry name" value="FCD"/>
    <property type="match status" value="1"/>
</dbReference>
<dbReference type="PANTHER" id="PTHR43537:SF45">
    <property type="entry name" value="GNTR FAMILY REGULATORY PROTEIN"/>
    <property type="match status" value="1"/>
</dbReference>
<evidence type="ECO:0000259" key="4">
    <source>
        <dbReference type="PROSITE" id="PS50949"/>
    </source>
</evidence>
<name>A0AAQ3PWS4_ANAHA</name>
<evidence type="ECO:0000313" key="6">
    <source>
        <dbReference type="Proteomes" id="UP001243496"/>
    </source>
</evidence>
<dbReference type="GeneID" id="92742448"/>
<dbReference type="InterPro" id="IPR036388">
    <property type="entry name" value="WH-like_DNA-bd_sf"/>
</dbReference>
<gene>
    <name evidence="5" type="ORF">RBI15_13645</name>
</gene>
<dbReference type="PANTHER" id="PTHR43537">
    <property type="entry name" value="TRANSCRIPTIONAL REGULATOR, GNTR FAMILY"/>
    <property type="match status" value="1"/>
</dbReference>
<dbReference type="InterPro" id="IPR000524">
    <property type="entry name" value="Tscrpt_reg_HTH_GntR"/>
</dbReference>
<keyword evidence="2" id="KW-0238">DNA-binding</keyword>
<keyword evidence="3" id="KW-0804">Transcription</keyword>
<dbReference type="Pfam" id="PF00392">
    <property type="entry name" value="GntR"/>
    <property type="match status" value="1"/>
</dbReference>
<dbReference type="Pfam" id="PF07729">
    <property type="entry name" value="FCD"/>
    <property type="match status" value="1"/>
</dbReference>
<dbReference type="SMART" id="SM00345">
    <property type="entry name" value="HTH_GNTR"/>
    <property type="match status" value="1"/>
</dbReference>
<accession>A0AAQ3PWS4</accession>
<dbReference type="SUPFAM" id="SSF48008">
    <property type="entry name" value="GntR ligand-binding domain-like"/>
    <property type="match status" value="1"/>
</dbReference>
<dbReference type="Gene3D" id="1.10.10.10">
    <property type="entry name" value="Winged helix-like DNA-binding domain superfamily/Winged helix DNA-binding domain"/>
    <property type="match status" value="1"/>
</dbReference>
<dbReference type="InterPro" id="IPR036390">
    <property type="entry name" value="WH_DNA-bd_sf"/>
</dbReference>
<sequence length="214" mass="24549">MLGLKPIKLLPARERVASAIREAIIQKKIKEGEILTLDTTAQELGVSVTPVREAFQILARDGLIELKQNKGAIVLGFNETTIREHYQIRAAMESEACELCCENKADLSAIKNCVDAATEALEHDDYSSFINYNQSFHYEIWRAAGNEKMEHMLAELWNGLSLGVQSTVEKYAKRSNEEHRAIYEAMEKRDAEASRKEMRYHIYRSMEDMLTRYE</sequence>
<evidence type="ECO:0000256" key="1">
    <source>
        <dbReference type="ARBA" id="ARBA00023015"/>
    </source>
</evidence>
<dbReference type="Gene3D" id="1.20.120.530">
    <property type="entry name" value="GntR ligand-binding domain-like"/>
    <property type="match status" value="1"/>
</dbReference>
<dbReference type="RefSeq" id="WP_044925012.1">
    <property type="nucleotide sequence ID" value="NZ_BAABYN010000001.1"/>
</dbReference>
<dbReference type="PROSITE" id="PS50949">
    <property type="entry name" value="HTH_GNTR"/>
    <property type="match status" value="1"/>
</dbReference>
<organism evidence="5 6">
    <name type="scientific">Anaerostipes hadrus</name>
    <dbReference type="NCBI Taxonomy" id="649756"/>
    <lineage>
        <taxon>Bacteria</taxon>
        <taxon>Bacillati</taxon>
        <taxon>Bacillota</taxon>
        <taxon>Clostridia</taxon>
        <taxon>Lachnospirales</taxon>
        <taxon>Lachnospiraceae</taxon>
        <taxon>Anaerostipes</taxon>
    </lineage>
</organism>
<evidence type="ECO:0000313" key="5">
    <source>
        <dbReference type="EMBL" id="WMD16381.1"/>
    </source>
</evidence>
<dbReference type="GO" id="GO:0003700">
    <property type="term" value="F:DNA-binding transcription factor activity"/>
    <property type="evidence" value="ECO:0007669"/>
    <property type="project" value="InterPro"/>
</dbReference>
<keyword evidence="1" id="KW-0805">Transcription regulation</keyword>
<dbReference type="GO" id="GO:0003677">
    <property type="term" value="F:DNA binding"/>
    <property type="evidence" value="ECO:0007669"/>
    <property type="project" value="UniProtKB-KW"/>
</dbReference>
<reference evidence="5" key="1">
    <citation type="submission" date="2023-08" db="EMBL/GenBank/DDBJ databases">
        <title>Complete Genome Sequences of butyrate producing Anaerostipes hadrus strains BA1 and GIF7 isolated from the terminal ileum of a healthy lean male.</title>
        <authorList>
            <person name="Low A."/>
            <person name="Sheludchenko M."/>
            <person name="Cheng H.E."/>
            <person name="Koh X.Q."/>
            <person name="Lee J."/>
        </authorList>
    </citation>
    <scope>NUCLEOTIDE SEQUENCE</scope>
    <source>
        <strain evidence="5">BA1</strain>
    </source>
</reference>
<dbReference type="InterPro" id="IPR008920">
    <property type="entry name" value="TF_FadR/GntR_C"/>
</dbReference>
<dbReference type="SUPFAM" id="SSF46785">
    <property type="entry name" value="Winged helix' DNA-binding domain"/>
    <property type="match status" value="1"/>
</dbReference>
<dbReference type="Proteomes" id="UP001243496">
    <property type="component" value="Chromosome"/>
</dbReference>
<dbReference type="CDD" id="cd07377">
    <property type="entry name" value="WHTH_GntR"/>
    <property type="match status" value="1"/>
</dbReference>
<evidence type="ECO:0000256" key="2">
    <source>
        <dbReference type="ARBA" id="ARBA00023125"/>
    </source>
</evidence>
<dbReference type="AlphaFoldDB" id="A0AAQ3PWS4"/>
<proteinExistence type="predicted"/>
<protein>
    <submittedName>
        <fullName evidence="5">GntR family transcriptional regulator</fullName>
    </submittedName>
</protein>
<dbReference type="EMBL" id="CP132968">
    <property type="protein sequence ID" value="WMD16381.1"/>
    <property type="molecule type" value="Genomic_DNA"/>
</dbReference>
<evidence type="ECO:0000256" key="3">
    <source>
        <dbReference type="ARBA" id="ARBA00023163"/>
    </source>
</evidence>
<dbReference type="InterPro" id="IPR011711">
    <property type="entry name" value="GntR_C"/>
</dbReference>
<feature type="domain" description="HTH gntR-type" evidence="4">
    <location>
        <begin position="10"/>
        <end position="77"/>
    </location>
</feature>